<gene>
    <name evidence="1" type="ORF">SPARVUS_LOCUS14034158</name>
</gene>
<feature type="non-terminal residue" evidence="1">
    <location>
        <position position="45"/>
    </location>
</feature>
<evidence type="ECO:0000313" key="2">
    <source>
        <dbReference type="Proteomes" id="UP001162483"/>
    </source>
</evidence>
<accession>A0ABN9GIA6</accession>
<evidence type="ECO:0000313" key="1">
    <source>
        <dbReference type="EMBL" id="CAI9608017.1"/>
    </source>
</evidence>
<organism evidence="1 2">
    <name type="scientific">Staurois parvus</name>
    <dbReference type="NCBI Taxonomy" id="386267"/>
    <lineage>
        <taxon>Eukaryota</taxon>
        <taxon>Metazoa</taxon>
        <taxon>Chordata</taxon>
        <taxon>Craniata</taxon>
        <taxon>Vertebrata</taxon>
        <taxon>Euteleostomi</taxon>
        <taxon>Amphibia</taxon>
        <taxon>Batrachia</taxon>
        <taxon>Anura</taxon>
        <taxon>Neobatrachia</taxon>
        <taxon>Ranoidea</taxon>
        <taxon>Ranidae</taxon>
        <taxon>Staurois</taxon>
    </lineage>
</organism>
<proteinExistence type="predicted"/>
<name>A0ABN9GIA6_9NEOB</name>
<reference evidence="1" key="1">
    <citation type="submission" date="2023-05" db="EMBL/GenBank/DDBJ databases">
        <authorList>
            <person name="Stuckert A."/>
        </authorList>
    </citation>
    <scope>NUCLEOTIDE SEQUENCE</scope>
</reference>
<comment type="caution">
    <text evidence="1">The sequence shown here is derived from an EMBL/GenBank/DDBJ whole genome shotgun (WGS) entry which is preliminary data.</text>
</comment>
<protein>
    <submittedName>
        <fullName evidence="1">Uncharacterized protein</fullName>
    </submittedName>
</protein>
<dbReference type="EMBL" id="CATNWA010018540">
    <property type="protein sequence ID" value="CAI9608017.1"/>
    <property type="molecule type" value="Genomic_DNA"/>
</dbReference>
<dbReference type="Proteomes" id="UP001162483">
    <property type="component" value="Unassembled WGS sequence"/>
</dbReference>
<sequence length="45" mass="4548">MERQASEEGVAVVESWSLHVAEVESACCGGGVCTSLLVIGLGAGR</sequence>
<keyword evidence="2" id="KW-1185">Reference proteome</keyword>